<dbReference type="EMBL" id="BSUJ01000001">
    <property type="protein sequence ID" value="GMA20289.1"/>
    <property type="molecule type" value="Genomic_DNA"/>
</dbReference>
<feature type="region of interest" description="Disordered" evidence="1">
    <location>
        <begin position="125"/>
        <end position="154"/>
    </location>
</feature>
<dbReference type="Proteomes" id="UP001157109">
    <property type="component" value="Unassembled WGS sequence"/>
</dbReference>
<gene>
    <name evidence="3" type="ORF">GCM10025862_23100</name>
</gene>
<keyword evidence="2" id="KW-0812">Transmembrane</keyword>
<keyword evidence="2" id="KW-0472">Membrane</keyword>
<evidence type="ECO:0000256" key="2">
    <source>
        <dbReference type="SAM" id="Phobius"/>
    </source>
</evidence>
<evidence type="ECO:0000313" key="3">
    <source>
        <dbReference type="EMBL" id="GMA20289.1"/>
    </source>
</evidence>
<feature type="transmembrane region" description="Helical" evidence="2">
    <location>
        <begin position="62"/>
        <end position="82"/>
    </location>
</feature>
<name>A0ABQ6HPA1_9MICO</name>
<sequence length="154" mass="16086">MLRGALVPTGLLLPLAALGGWLADGPAGAGSAVFAVVLVAGFFTVGFLGVREVVKFDGGLSLIGALLVYGTQLGILMLVLVLARDAPWVREGPVAVAAVAATLAWQGGLTAGWLRGRHQVYDLEREREDADRDQAGQDGAHDRRAPTTQAKEET</sequence>
<feature type="transmembrane region" description="Helical" evidence="2">
    <location>
        <begin position="29"/>
        <end position="50"/>
    </location>
</feature>
<evidence type="ECO:0000313" key="4">
    <source>
        <dbReference type="Proteomes" id="UP001157109"/>
    </source>
</evidence>
<evidence type="ECO:0008006" key="5">
    <source>
        <dbReference type="Google" id="ProtNLM"/>
    </source>
</evidence>
<protein>
    <recommendedName>
        <fullName evidence="5">ATP synthase protein I</fullName>
    </recommendedName>
</protein>
<keyword evidence="2" id="KW-1133">Transmembrane helix</keyword>
<proteinExistence type="predicted"/>
<keyword evidence="4" id="KW-1185">Reference proteome</keyword>
<organism evidence="3 4">
    <name type="scientific">Arsenicicoccus piscis</name>
    <dbReference type="NCBI Taxonomy" id="673954"/>
    <lineage>
        <taxon>Bacteria</taxon>
        <taxon>Bacillati</taxon>
        <taxon>Actinomycetota</taxon>
        <taxon>Actinomycetes</taxon>
        <taxon>Micrococcales</taxon>
        <taxon>Intrasporangiaceae</taxon>
        <taxon>Arsenicicoccus</taxon>
    </lineage>
</organism>
<feature type="transmembrane region" description="Helical" evidence="2">
    <location>
        <begin position="94"/>
        <end position="114"/>
    </location>
</feature>
<reference evidence="4" key="1">
    <citation type="journal article" date="2019" name="Int. J. Syst. Evol. Microbiol.">
        <title>The Global Catalogue of Microorganisms (GCM) 10K type strain sequencing project: providing services to taxonomists for standard genome sequencing and annotation.</title>
        <authorList>
            <consortium name="The Broad Institute Genomics Platform"/>
            <consortium name="The Broad Institute Genome Sequencing Center for Infectious Disease"/>
            <person name="Wu L."/>
            <person name="Ma J."/>
        </authorList>
    </citation>
    <scope>NUCLEOTIDE SEQUENCE [LARGE SCALE GENOMIC DNA]</scope>
    <source>
        <strain evidence="4">NBRC 105830</strain>
    </source>
</reference>
<evidence type="ECO:0000256" key="1">
    <source>
        <dbReference type="SAM" id="MobiDB-lite"/>
    </source>
</evidence>
<comment type="caution">
    <text evidence="3">The sequence shown here is derived from an EMBL/GenBank/DDBJ whole genome shotgun (WGS) entry which is preliminary data.</text>
</comment>
<accession>A0ABQ6HPA1</accession>